<reference evidence="1 2" key="1">
    <citation type="journal article" date="2015" name="Sci. Rep.">
        <title>Chromosome-level genome map provides insights into diverse defense mechanisms in the medicinal fungus Ganoderma sinense.</title>
        <authorList>
            <person name="Zhu Y."/>
            <person name="Xu J."/>
            <person name="Sun C."/>
            <person name="Zhou S."/>
            <person name="Xu H."/>
            <person name="Nelson D.R."/>
            <person name="Qian J."/>
            <person name="Song J."/>
            <person name="Luo H."/>
            <person name="Xiang L."/>
            <person name="Li Y."/>
            <person name="Xu Z."/>
            <person name="Ji A."/>
            <person name="Wang L."/>
            <person name="Lu S."/>
            <person name="Hayward A."/>
            <person name="Sun W."/>
            <person name="Li X."/>
            <person name="Schwartz D.C."/>
            <person name="Wang Y."/>
            <person name="Chen S."/>
        </authorList>
    </citation>
    <scope>NUCLEOTIDE SEQUENCE [LARGE SCALE GENOMIC DNA]</scope>
    <source>
        <strain evidence="1 2">ZZ0214-1</strain>
    </source>
</reference>
<organism evidence="1 2">
    <name type="scientific">Ganoderma sinense ZZ0214-1</name>
    <dbReference type="NCBI Taxonomy" id="1077348"/>
    <lineage>
        <taxon>Eukaryota</taxon>
        <taxon>Fungi</taxon>
        <taxon>Dikarya</taxon>
        <taxon>Basidiomycota</taxon>
        <taxon>Agaricomycotina</taxon>
        <taxon>Agaricomycetes</taxon>
        <taxon>Polyporales</taxon>
        <taxon>Polyporaceae</taxon>
        <taxon>Ganoderma</taxon>
    </lineage>
</organism>
<evidence type="ECO:0000313" key="1">
    <source>
        <dbReference type="EMBL" id="PIL30824.1"/>
    </source>
</evidence>
<keyword evidence="2" id="KW-1185">Reference proteome</keyword>
<name>A0A2G8SAN7_9APHY</name>
<accession>A0A2G8SAN7</accession>
<comment type="caution">
    <text evidence="1">The sequence shown here is derived from an EMBL/GenBank/DDBJ whole genome shotgun (WGS) entry which is preliminary data.</text>
</comment>
<gene>
    <name evidence="1" type="ORF">GSI_06992</name>
</gene>
<dbReference type="OrthoDB" id="3010969at2759"/>
<sequence length="98" mass="10957">MGMNPVPCKQQLMRPMRAIGTKKLQAARSSIYRKMDSAAARTLPCEMFFPDSAIKLILDRIALIDSRAALQDLLAEGTDLAPYLNELWQTVQALKSTF</sequence>
<dbReference type="Proteomes" id="UP000230002">
    <property type="component" value="Unassembled WGS sequence"/>
</dbReference>
<proteinExistence type="predicted"/>
<dbReference type="AlphaFoldDB" id="A0A2G8SAN7"/>
<protein>
    <submittedName>
        <fullName evidence="1">Uncharacterized protein</fullName>
    </submittedName>
</protein>
<dbReference type="EMBL" id="AYKW01000013">
    <property type="protein sequence ID" value="PIL30824.1"/>
    <property type="molecule type" value="Genomic_DNA"/>
</dbReference>
<evidence type="ECO:0000313" key="2">
    <source>
        <dbReference type="Proteomes" id="UP000230002"/>
    </source>
</evidence>